<evidence type="ECO:0000313" key="4">
    <source>
        <dbReference type="Proteomes" id="UP000033699"/>
    </source>
</evidence>
<dbReference type="PANTHER" id="PTHR36509">
    <property type="entry name" value="BLL3101 PROTEIN"/>
    <property type="match status" value="1"/>
</dbReference>
<keyword evidence="4" id="KW-1185">Reference proteome</keyword>
<evidence type="ECO:0000313" key="3">
    <source>
        <dbReference type="EMBL" id="KJS57903.1"/>
    </source>
</evidence>
<name>A0A0F2T3X8_STRR3</name>
<dbReference type="EMBL" id="JZKH01000177">
    <property type="protein sequence ID" value="KJS57903.1"/>
    <property type="molecule type" value="Genomic_DNA"/>
</dbReference>
<dbReference type="RefSeq" id="WP_045705501.1">
    <property type="nucleotide sequence ID" value="NZ_JZKH01000177.1"/>
</dbReference>
<dbReference type="InterPro" id="IPR037050">
    <property type="entry name" value="DUF1254_sf"/>
</dbReference>
<dbReference type="AlphaFoldDB" id="A0A0F2T3X8"/>
<dbReference type="Gene3D" id="2.60.40.1610">
    <property type="entry name" value="Domain of unknown function DUF1254"/>
    <property type="match status" value="1"/>
</dbReference>
<organism evidence="3 4">
    <name type="scientific">Streptomyces rubellomurinus (strain ATCC 31215)</name>
    <dbReference type="NCBI Taxonomy" id="359131"/>
    <lineage>
        <taxon>Bacteria</taxon>
        <taxon>Bacillati</taxon>
        <taxon>Actinomycetota</taxon>
        <taxon>Actinomycetes</taxon>
        <taxon>Kitasatosporales</taxon>
        <taxon>Streptomycetaceae</taxon>
        <taxon>Streptomyces</taxon>
    </lineage>
</organism>
<dbReference type="InterPro" id="IPR010621">
    <property type="entry name" value="DUF1214"/>
</dbReference>
<gene>
    <name evidence="3" type="ORF">VM95_36735</name>
</gene>
<dbReference type="InterPro" id="IPR010679">
    <property type="entry name" value="DUF1254"/>
</dbReference>
<dbReference type="OrthoDB" id="40820at2"/>
<evidence type="ECO:0000259" key="2">
    <source>
        <dbReference type="Pfam" id="PF06863"/>
    </source>
</evidence>
<dbReference type="Gene3D" id="2.60.120.600">
    <property type="entry name" value="Domain of unknown function DUF1214, C-terminal domain"/>
    <property type="match status" value="1"/>
</dbReference>
<sequence>MTQPELEALAADAYVYGYPLVAGLTMVDRFTRGGLGTLPAAGFNHFSHATRLAGPGDHFVSVNNDTIYSIAQLDLSEGPLVLDVADAAGAYYVLQFIDAWTANTAYLGRRATGTGEQTWLIVPPDWHGTPPDPARVIELPTTVGTIVGRFACAGPEDLPRVRALQAGLTLRPLEPGGLVAGLPEPDPDVPERLAFFERLRVWMRAFPPSAPDIEYQRRFAPLGLLDEGASPYRAAAEQWTFALVKGLAAGRERVEDATRPAEEHPLGEWRGALHLFDYNSDHLGPGTLDDPEWRIPDRRAAYLSRAAAARAGLWGNHAYEASYAMTYDDADGRPLSGAHRYTLHFDQPPPAEAFWSVTMYALPDYYLVENPIDRYSIGDRTPGLVYGADGSLTVTLQHEQPEDATAAANWLPTPAGEFRPIIRIYQPEPAVLDGSYQVPPIVRVD</sequence>
<feature type="domain" description="DUF1254" evidence="2">
    <location>
        <begin position="43"/>
        <end position="172"/>
    </location>
</feature>
<comment type="caution">
    <text evidence="3">The sequence shown here is derived from an EMBL/GenBank/DDBJ whole genome shotgun (WGS) entry which is preliminary data.</text>
</comment>
<dbReference type="Pfam" id="PF06863">
    <property type="entry name" value="DUF1254"/>
    <property type="match status" value="1"/>
</dbReference>
<reference evidence="3 4" key="1">
    <citation type="submission" date="2015-02" db="EMBL/GenBank/DDBJ databases">
        <authorList>
            <person name="Ju K.-S."/>
            <person name="Doroghazi J.R."/>
            <person name="Metcalf W."/>
        </authorList>
    </citation>
    <scope>NUCLEOTIDE SEQUENCE [LARGE SCALE GENOMIC DNA]</scope>
    <source>
        <strain evidence="3 4">ATCC 31215</strain>
    </source>
</reference>
<dbReference type="InterPro" id="IPR037049">
    <property type="entry name" value="DUF1214_C_sf"/>
</dbReference>
<evidence type="ECO:0000259" key="1">
    <source>
        <dbReference type="Pfam" id="PF06742"/>
    </source>
</evidence>
<proteinExistence type="predicted"/>
<dbReference type="PANTHER" id="PTHR36509:SF2">
    <property type="entry name" value="BLL3101 PROTEIN"/>
    <property type="match status" value="1"/>
</dbReference>
<dbReference type="SUPFAM" id="SSF160935">
    <property type="entry name" value="VPA0735-like"/>
    <property type="match status" value="1"/>
</dbReference>
<accession>A0A0F2T3X8</accession>
<dbReference type="Pfam" id="PF06742">
    <property type="entry name" value="DUF1214"/>
    <property type="match status" value="1"/>
</dbReference>
<dbReference type="PATRIC" id="fig|359131.3.peg.2295"/>
<protein>
    <submittedName>
        <fullName evidence="3">ATP synthase subunit alpha</fullName>
    </submittedName>
</protein>
<dbReference type="Proteomes" id="UP000033699">
    <property type="component" value="Unassembled WGS sequence"/>
</dbReference>
<feature type="domain" description="DUF1214" evidence="1">
    <location>
        <begin position="320"/>
        <end position="428"/>
    </location>
</feature>